<evidence type="ECO:0000313" key="3">
    <source>
        <dbReference type="EMBL" id="GAA1267783.1"/>
    </source>
</evidence>
<organism evidence="3 4">
    <name type="scientific">Kitasatospora nipponensis</name>
    <dbReference type="NCBI Taxonomy" id="258049"/>
    <lineage>
        <taxon>Bacteria</taxon>
        <taxon>Bacillati</taxon>
        <taxon>Actinomycetota</taxon>
        <taxon>Actinomycetes</taxon>
        <taxon>Kitasatosporales</taxon>
        <taxon>Streptomycetaceae</taxon>
        <taxon>Kitasatospora</taxon>
    </lineage>
</organism>
<dbReference type="Proteomes" id="UP001500037">
    <property type="component" value="Unassembled WGS sequence"/>
</dbReference>
<feature type="region of interest" description="Disordered" evidence="1">
    <location>
        <begin position="1"/>
        <end position="48"/>
    </location>
</feature>
<dbReference type="PANTHER" id="PTHR36222:SF1">
    <property type="entry name" value="SERINE PROTEASE INHIBITOR RV3364C"/>
    <property type="match status" value="1"/>
</dbReference>
<proteinExistence type="predicted"/>
<dbReference type="EMBL" id="BAAALF010000186">
    <property type="protein sequence ID" value="GAA1267783.1"/>
    <property type="molecule type" value="Genomic_DNA"/>
</dbReference>
<evidence type="ECO:0000313" key="4">
    <source>
        <dbReference type="Proteomes" id="UP001500037"/>
    </source>
</evidence>
<protein>
    <recommendedName>
        <fullName evidence="2">Roadblock/LAMTOR2 domain-containing protein</fullName>
    </recommendedName>
</protein>
<dbReference type="PANTHER" id="PTHR36222">
    <property type="entry name" value="SERINE PROTEASE INHIBITOR RV3364C"/>
    <property type="match status" value="1"/>
</dbReference>
<evidence type="ECO:0000256" key="1">
    <source>
        <dbReference type="SAM" id="MobiDB-lite"/>
    </source>
</evidence>
<dbReference type="InterPro" id="IPR004942">
    <property type="entry name" value="Roadblock/LAMTOR2_dom"/>
</dbReference>
<gene>
    <name evidence="3" type="ORF">GCM10009665_65640</name>
</gene>
<keyword evidence="4" id="KW-1185">Reference proteome</keyword>
<dbReference type="SMART" id="SM00960">
    <property type="entry name" value="Robl_LC7"/>
    <property type="match status" value="1"/>
</dbReference>
<dbReference type="SUPFAM" id="SSF103196">
    <property type="entry name" value="Roadblock/LC7 domain"/>
    <property type="match status" value="1"/>
</dbReference>
<reference evidence="4" key="1">
    <citation type="journal article" date="2019" name="Int. J. Syst. Evol. Microbiol.">
        <title>The Global Catalogue of Microorganisms (GCM) 10K type strain sequencing project: providing services to taxonomists for standard genome sequencing and annotation.</title>
        <authorList>
            <consortium name="The Broad Institute Genomics Platform"/>
            <consortium name="The Broad Institute Genome Sequencing Center for Infectious Disease"/>
            <person name="Wu L."/>
            <person name="Ma J."/>
        </authorList>
    </citation>
    <scope>NUCLEOTIDE SEQUENCE [LARGE SCALE GENOMIC DNA]</scope>
    <source>
        <strain evidence="4">JCM 13004</strain>
    </source>
</reference>
<feature type="domain" description="Roadblock/LAMTOR2" evidence="2">
    <location>
        <begin position="57"/>
        <end position="145"/>
    </location>
</feature>
<dbReference type="InterPro" id="IPR053141">
    <property type="entry name" value="Mycobact_SerProt_Inhib_Rv3364c"/>
</dbReference>
<name>A0ABP4HLX9_9ACTN</name>
<evidence type="ECO:0000259" key="2">
    <source>
        <dbReference type="SMART" id="SM00960"/>
    </source>
</evidence>
<feature type="compositionally biased region" description="Low complexity" evidence="1">
    <location>
        <begin position="22"/>
        <end position="44"/>
    </location>
</feature>
<dbReference type="RefSeq" id="WP_344445781.1">
    <property type="nucleotide sequence ID" value="NZ_BAAALF010000186.1"/>
</dbReference>
<accession>A0ABP4HLX9</accession>
<comment type="caution">
    <text evidence="3">The sequence shown here is derived from an EMBL/GenBank/DDBJ whole genome shotgun (WGS) entry which is preliminary data.</text>
</comment>
<dbReference type="Pfam" id="PF03259">
    <property type="entry name" value="Robl_LC7"/>
    <property type="match status" value="1"/>
</dbReference>
<sequence>MTGFDSAPQYPFDHGHGHGYGQQQPAAAQPAAAQPAAAQAATRPAGPPVSQGAMNVRWLLADFLGTVAGVADAVVVSSDGLLLADAQQGARADELSAIVSALTSLAGGLARALEHGRVKQTMVTMDDGHLVVMAISDGSCLGVYATLSCDLGVLAYQMALLVERAGHALTPQVRSELHRAMAVR</sequence>
<dbReference type="Gene3D" id="3.30.450.30">
    <property type="entry name" value="Dynein light chain 2a, cytoplasmic"/>
    <property type="match status" value="1"/>
</dbReference>